<organism evidence="3 4">
    <name type="scientific">Microbotryum silenes-dioicae</name>
    <dbReference type="NCBI Taxonomy" id="796604"/>
    <lineage>
        <taxon>Eukaryota</taxon>
        <taxon>Fungi</taxon>
        <taxon>Dikarya</taxon>
        <taxon>Basidiomycota</taxon>
        <taxon>Pucciniomycotina</taxon>
        <taxon>Microbotryomycetes</taxon>
        <taxon>Microbotryales</taxon>
        <taxon>Microbotryaceae</taxon>
        <taxon>Microbotryum</taxon>
    </lineage>
</organism>
<evidence type="ECO:0000313" key="4">
    <source>
        <dbReference type="Proteomes" id="UP000249464"/>
    </source>
</evidence>
<proteinExistence type="predicted"/>
<gene>
    <name evidence="3" type="primary">BQ5605_C037g11571</name>
    <name evidence="3" type="ORF">BQ5605_C037G11571</name>
</gene>
<dbReference type="EMBL" id="FQNC01000062">
    <property type="protein sequence ID" value="SGY93082.1"/>
    <property type="molecule type" value="Genomic_DNA"/>
</dbReference>
<evidence type="ECO:0000313" key="3">
    <source>
        <dbReference type="EMBL" id="SGY93082.1"/>
    </source>
</evidence>
<feature type="compositionally biased region" description="Polar residues" evidence="1">
    <location>
        <begin position="57"/>
        <end position="76"/>
    </location>
</feature>
<keyword evidence="2" id="KW-1133">Transmembrane helix</keyword>
<keyword evidence="4" id="KW-1185">Reference proteome</keyword>
<name>A0A2X0MJH9_9BASI</name>
<protein>
    <submittedName>
        <fullName evidence="3">BQ5605_C037g11571 protein</fullName>
    </submittedName>
</protein>
<feature type="compositionally biased region" description="Low complexity" evidence="1">
    <location>
        <begin position="92"/>
        <end position="107"/>
    </location>
</feature>
<dbReference type="AlphaFoldDB" id="A0A2X0MJH9"/>
<keyword evidence="2" id="KW-0472">Membrane</keyword>
<feature type="transmembrane region" description="Helical" evidence="2">
    <location>
        <begin position="364"/>
        <end position="389"/>
    </location>
</feature>
<reference evidence="3 4" key="1">
    <citation type="submission" date="2016-11" db="EMBL/GenBank/DDBJ databases">
        <authorList>
            <person name="Jaros S."/>
            <person name="Januszkiewicz K."/>
            <person name="Wedrychowicz H."/>
        </authorList>
    </citation>
    <scope>NUCLEOTIDE SEQUENCE [LARGE SCALE GENOMIC DNA]</scope>
</reference>
<evidence type="ECO:0000256" key="1">
    <source>
        <dbReference type="SAM" id="MobiDB-lite"/>
    </source>
</evidence>
<dbReference type="Proteomes" id="UP000249464">
    <property type="component" value="Unassembled WGS sequence"/>
</dbReference>
<evidence type="ECO:0000256" key="2">
    <source>
        <dbReference type="SAM" id="Phobius"/>
    </source>
</evidence>
<keyword evidence="2" id="KW-0812">Transmembrane</keyword>
<sequence>MPNSAPLRVRVPRSVTHNAPSPFGPAFGIISTYSHRVLPSPYAQRASPEAVASCAPSMQASHTSTQDRLSSFSTGGESCCHSAVDVEPMAWTPGPSTSTSTPSTAGDDSLHIAYAQLIGLSHARPYARRAVSSPVPMRTPPIPTDHGASSEPPVIIPPHFTLPDSSISRSPSTHSSLQCLAPSSLGANCHSSDLSSVQTYATEGQRAPLEPHQLQVRIIRHPIQRPPIPDFEPPNFESELCRPARVGAVRGRPNIDDFVFRGLQDLPRTLSPTLPGSNEDKLRPFTRFDFVSDLPKGKVASPDGEMTEKSDRSTASRCSRAELLARRRSSRHVKIAPWDSIDEPGKSVEDRGTTGLGLSRGWKVMLITSGVILGTLVIANLVMINVMIFSGKRMALA</sequence>
<feature type="region of interest" description="Disordered" evidence="1">
    <location>
        <begin position="57"/>
        <end position="107"/>
    </location>
</feature>
<accession>A0A2X0MJH9</accession>